<dbReference type="InterPro" id="IPR029056">
    <property type="entry name" value="Ribokinase-like"/>
</dbReference>
<evidence type="ECO:0000313" key="1">
    <source>
        <dbReference type="EMBL" id="HIU94975.1"/>
    </source>
</evidence>
<proteinExistence type="predicted"/>
<reference evidence="1" key="1">
    <citation type="submission" date="2020-10" db="EMBL/GenBank/DDBJ databases">
        <authorList>
            <person name="Gilroy R."/>
        </authorList>
    </citation>
    <scope>NUCLEOTIDE SEQUENCE</scope>
    <source>
        <strain evidence="1">ChiGjej2B2-16831</strain>
    </source>
</reference>
<comment type="caution">
    <text evidence="1">The sequence shown here is derived from an EMBL/GenBank/DDBJ whole genome shotgun (WGS) entry which is preliminary data.</text>
</comment>
<accession>A0A9D1STQ7</accession>
<dbReference type="Proteomes" id="UP000824128">
    <property type="component" value="Unassembled WGS sequence"/>
</dbReference>
<protein>
    <submittedName>
        <fullName evidence="1">Ribokinase</fullName>
    </submittedName>
</protein>
<dbReference type="AlphaFoldDB" id="A0A9D1STQ7"/>
<gene>
    <name evidence="1" type="ORF">IAD24_07460</name>
</gene>
<name>A0A9D1STQ7_9FIRM</name>
<sequence>MRYDTLIVGQVCLDRNTDFDGTYMETFGGAVLFSGHAAAALGNRVAVLPKRNAATVDLSAAFGPASGVHVFGLDSAESTRMENTYFTADRERRISRCTACIDPYRPEELPDVESSIYHIAGLVRGDIGNDMIAACAARGMAAVDVQCMLRCVEPDGAMVFRDWPE</sequence>
<organism evidence="1 2">
    <name type="scientific">Candidatus Aphodomorpha intestinavium</name>
    <dbReference type="NCBI Taxonomy" id="2840672"/>
    <lineage>
        <taxon>Bacteria</taxon>
        <taxon>Bacillati</taxon>
        <taxon>Bacillota</taxon>
        <taxon>Clostridia</taxon>
        <taxon>Eubacteriales</taxon>
        <taxon>Candidatus Aphodomorpha</taxon>
    </lineage>
</organism>
<evidence type="ECO:0000313" key="2">
    <source>
        <dbReference type="Proteomes" id="UP000824128"/>
    </source>
</evidence>
<feature type="non-terminal residue" evidence="1">
    <location>
        <position position="165"/>
    </location>
</feature>
<dbReference type="SUPFAM" id="SSF53613">
    <property type="entry name" value="Ribokinase-like"/>
    <property type="match status" value="1"/>
</dbReference>
<dbReference type="Gene3D" id="3.40.1190.20">
    <property type="match status" value="1"/>
</dbReference>
<reference evidence="1" key="2">
    <citation type="journal article" date="2021" name="PeerJ">
        <title>Extensive microbial diversity within the chicken gut microbiome revealed by metagenomics and culture.</title>
        <authorList>
            <person name="Gilroy R."/>
            <person name="Ravi A."/>
            <person name="Getino M."/>
            <person name="Pursley I."/>
            <person name="Horton D.L."/>
            <person name="Alikhan N.F."/>
            <person name="Baker D."/>
            <person name="Gharbi K."/>
            <person name="Hall N."/>
            <person name="Watson M."/>
            <person name="Adriaenssens E.M."/>
            <person name="Foster-Nyarko E."/>
            <person name="Jarju S."/>
            <person name="Secka A."/>
            <person name="Antonio M."/>
            <person name="Oren A."/>
            <person name="Chaudhuri R.R."/>
            <person name="La Ragione R."/>
            <person name="Hildebrand F."/>
            <person name="Pallen M.J."/>
        </authorList>
    </citation>
    <scope>NUCLEOTIDE SEQUENCE</scope>
    <source>
        <strain evidence="1">ChiGjej2B2-16831</strain>
    </source>
</reference>
<dbReference type="EMBL" id="DVNZ01000234">
    <property type="protein sequence ID" value="HIU94975.1"/>
    <property type="molecule type" value="Genomic_DNA"/>
</dbReference>